<dbReference type="RefSeq" id="WP_211333393.1">
    <property type="nucleotide sequence ID" value="NZ_RBXT01000001.1"/>
</dbReference>
<dbReference type="PROSITE" id="PS51695">
    <property type="entry name" value="SEDOLISIN"/>
    <property type="match status" value="1"/>
</dbReference>
<evidence type="ECO:0000256" key="9">
    <source>
        <dbReference type="SAM" id="SignalP"/>
    </source>
</evidence>
<evidence type="ECO:0000256" key="7">
    <source>
        <dbReference type="ARBA" id="ARBA00023145"/>
    </source>
</evidence>
<name>A0A495Y2X3_9MICO</name>
<dbReference type="SMART" id="SM00944">
    <property type="entry name" value="Pro-kuma_activ"/>
    <property type="match status" value="1"/>
</dbReference>
<comment type="caution">
    <text evidence="8">Lacks conserved residue(s) required for the propagation of feature annotation.</text>
</comment>
<evidence type="ECO:0000259" key="10">
    <source>
        <dbReference type="PROSITE" id="PS51695"/>
    </source>
</evidence>
<comment type="caution">
    <text evidence="11">The sequence shown here is derived from an EMBL/GenBank/DDBJ whole genome shotgun (WGS) entry which is preliminary data.</text>
</comment>
<evidence type="ECO:0000256" key="1">
    <source>
        <dbReference type="ARBA" id="ARBA00001913"/>
    </source>
</evidence>
<evidence type="ECO:0000256" key="2">
    <source>
        <dbReference type="ARBA" id="ARBA00022670"/>
    </source>
</evidence>
<dbReference type="Pfam" id="PF00082">
    <property type="entry name" value="Peptidase_S8"/>
    <property type="match status" value="1"/>
</dbReference>
<dbReference type="InterPro" id="IPR000209">
    <property type="entry name" value="Peptidase_S8/S53_dom"/>
</dbReference>
<protein>
    <submittedName>
        <fullName evidence="11">Pro-kumamolisin-like protein</fullName>
    </submittedName>
</protein>
<evidence type="ECO:0000313" key="12">
    <source>
        <dbReference type="Proteomes" id="UP000278440"/>
    </source>
</evidence>
<dbReference type="GO" id="GO:0008240">
    <property type="term" value="F:tripeptidyl-peptidase activity"/>
    <property type="evidence" value="ECO:0007669"/>
    <property type="project" value="TreeGrafter"/>
</dbReference>
<dbReference type="InterPro" id="IPR015366">
    <property type="entry name" value="S53_propep"/>
</dbReference>
<keyword evidence="3" id="KW-0479">Metal-binding</keyword>
<keyword evidence="5" id="KW-0720">Serine protease</keyword>
<sequence length="687" mass="69664">MKRVFGKAAIGSIACLGLAVTTVGITAAGPAGAATSSTNGTSGANAGARKVVGAAPSWTARARRTGATPSSTRLHLAVVLNLRDAAGAEALAAAVSDPSSSAYGHYLTPAQWRSRFAPTDADAAAVSAYLRSQGFTVTGTPANHRFIDFDGFAAQANSAFGAQLSTYAVGSGDATAPSATVSVPASIGSLVVGVTGLDSTAVATPLHVGAGGDVAPDHALTDFSKVTTAQANPAPSDTLPPPPGVFKNAGPCSAYYGQKPATGLPQIVKDPQSYAVCGYKPAQLRGAYGTDQALAQGVDGRGATVAVVDAYASPTIAADASTYASRNDPSHPLRGYQLAQSTPATYTYTDECGASGWYGEETLDVEAVHAMAPAANILYVGAQSCQNDDLAAAVNTVLDNGLAQVITNSYGSTGEPGSVAEVQAEHQSALQAAAQGVSLMFSSGDSGDEVHATGTRQVDYEASDPYVTAVGGTALAVTASNGYGWEQGWGTGKSVLTNGAWSPNPPAYVYGGGGGTSRLFTQPGYQKGVVPSSISDYFGTGAHRAVPDVGMLGDPQTGFLVGQTQTFPNGTAKYAEYRIGGTSLASPLFAGVIALANQNRGASLGFLNPRLYRKAGTSAFRDVTHTRGVTDAVVRVDYANGVNAKDGTITSLRTINQTQSIWVRPGYDDVTGVGSPNGVAFLAAMAR</sequence>
<keyword evidence="6" id="KW-0106">Calcium</keyword>
<comment type="cofactor">
    <cofactor evidence="1">
        <name>Ca(2+)</name>
        <dbReference type="ChEBI" id="CHEBI:29108"/>
    </cofactor>
</comment>
<dbReference type="EMBL" id="RBXT01000001">
    <property type="protein sequence ID" value="RKT79704.1"/>
    <property type="molecule type" value="Genomic_DNA"/>
</dbReference>
<dbReference type="PANTHER" id="PTHR14218:SF15">
    <property type="entry name" value="TRIPEPTIDYL-PEPTIDASE 1"/>
    <property type="match status" value="1"/>
</dbReference>
<dbReference type="Pfam" id="PF09286">
    <property type="entry name" value="Pro-kuma_activ"/>
    <property type="match status" value="1"/>
</dbReference>
<keyword evidence="7" id="KW-0865">Zymogen</keyword>
<evidence type="ECO:0000313" key="11">
    <source>
        <dbReference type="EMBL" id="RKT79704.1"/>
    </source>
</evidence>
<dbReference type="InterPro" id="IPR050819">
    <property type="entry name" value="Tripeptidyl-peptidase_I"/>
</dbReference>
<feature type="chain" id="PRO_5019711600" evidence="9">
    <location>
        <begin position="34"/>
        <end position="687"/>
    </location>
</feature>
<organism evidence="11 12">
    <name type="scientific">Terracoccus luteus</name>
    <dbReference type="NCBI Taxonomy" id="53356"/>
    <lineage>
        <taxon>Bacteria</taxon>
        <taxon>Bacillati</taxon>
        <taxon>Actinomycetota</taxon>
        <taxon>Actinomycetes</taxon>
        <taxon>Micrococcales</taxon>
        <taxon>Intrasporangiaceae</taxon>
        <taxon>Terracoccus</taxon>
    </lineage>
</organism>
<evidence type="ECO:0000256" key="6">
    <source>
        <dbReference type="ARBA" id="ARBA00022837"/>
    </source>
</evidence>
<gene>
    <name evidence="11" type="ORF">DFJ68_3182</name>
</gene>
<dbReference type="GO" id="GO:0006508">
    <property type="term" value="P:proteolysis"/>
    <property type="evidence" value="ECO:0007669"/>
    <property type="project" value="UniProtKB-KW"/>
</dbReference>
<evidence type="ECO:0000256" key="3">
    <source>
        <dbReference type="ARBA" id="ARBA00022723"/>
    </source>
</evidence>
<keyword evidence="2" id="KW-0645">Protease</keyword>
<dbReference type="PROSITE" id="PS00138">
    <property type="entry name" value="SUBTILASE_SER"/>
    <property type="match status" value="1"/>
</dbReference>
<reference evidence="11 12" key="1">
    <citation type="submission" date="2018-10" db="EMBL/GenBank/DDBJ databases">
        <title>Sequencing the genomes of 1000 actinobacteria strains.</title>
        <authorList>
            <person name="Klenk H.-P."/>
        </authorList>
    </citation>
    <scope>NUCLEOTIDE SEQUENCE [LARGE SCALE GENOMIC DNA]</scope>
    <source>
        <strain evidence="11 12">DSM 44267</strain>
    </source>
</reference>
<proteinExistence type="inferred from homology"/>
<feature type="domain" description="Peptidase S53" evidence="10">
    <location>
        <begin position="278"/>
        <end position="687"/>
    </location>
</feature>
<evidence type="ECO:0000256" key="4">
    <source>
        <dbReference type="ARBA" id="ARBA00022801"/>
    </source>
</evidence>
<comment type="similarity">
    <text evidence="8">Belongs to the peptidase S8 family.</text>
</comment>
<dbReference type="Gene3D" id="3.40.50.200">
    <property type="entry name" value="Peptidase S8/S53 domain"/>
    <property type="match status" value="1"/>
</dbReference>
<dbReference type="InterPro" id="IPR036852">
    <property type="entry name" value="Peptidase_S8/S53_dom_sf"/>
</dbReference>
<dbReference type="PANTHER" id="PTHR14218">
    <property type="entry name" value="PROTEASE S8 TRIPEPTIDYL PEPTIDASE I CLN2"/>
    <property type="match status" value="1"/>
</dbReference>
<keyword evidence="12" id="KW-1185">Reference proteome</keyword>
<dbReference type="Proteomes" id="UP000278440">
    <property type="component" value="Unassembled WGS sequence"/>
</dbReference>
<keyword evidence="4" id="KW-0378">Hydrolase</keyword>
<accession>A0A495Y2X3</accession>
<dbReference type="InterPro" id="IPR030400">
    <property type="entry name" value="Sedolisin_dom"/>
</dbReference>
<keyword evidence="9" id="KW-0732">Signal</keyword>
<dbReference type="GO" id="GO:0004252">
    <property type="term" value="F:serine-type endopeptidase activity"/>
    <property type="evidence" value="ECO:0007669"/>
    <property type="project" value="InterPro"/>
</dbReference>
<evidence type="ECO:0000256" key="5">
    <source>
        <dbReference type="ARBA" id="ARBA00022825"/>
    </source>
</evidence>
<evidence type="ECO:0000256" key="8">
    <source>
        <dbReference type="PROSITE-ProRule" id="PRU01240"/>
    </source>
</evidence>
<dbReference type="InterPro" id="IPR023828">
    <property type="entry name" value="Peptidase_S8_Ser-AS"/>
</dbReference>
<dbReference type="CDD" id="cd11377">
    <property type="entry name" value="Pro-peptidase_S53"/>
    <property type="match status" value="1"/>
</dbReference>
<dbReference type="SUPFAM" id="SSF52743">
    <property type="entry name" value="Subtilisin-like"/>
    <property type="match status" value="1"/>
</dbReference>
<dbReference type="AlphaFoldDB" id="A0A495Y2X3"/>
<dbReference type="SUPFAM" id="SSF54897">
    <property type="entry name" value="Protease propeptides/inhibitors"/>
    <property type="match status" value="1"/>
</dbReference>
<dbReference type="GO" id="GO:0046872">
    <property type="term" value="F:metal ion binding"/>
    <property type="evidence" value="ECO:0007669"/>
    <property type="project" value="UniProtKB-KW"/>
</dbReference>
<feature type="signal peptide" evidence="9">
    <location>
        <begin position="1"/>
        <end position="33"/>
    </location>
</feature>
<dbReference type="PROSITE" id="PS51892">
    <property type="entry name" value="SUBTILASE"/>
    <property type="match status" value="1"/>
</dbReference>
<dbReference type="CDD" id="cd04056">
    <property type="entry name" value="Peptidases_S53"/>
    <property type="match status" value="1"/>
</dbReference>